<dbReference type="PANTHER" id="PTHR15286">
    <property type="entry name" value="RAS-ASSOCIATING DOMAIN CONTAINING PROTEIN"/>
    <property type="match status" value="1"/>
</dbReference>
<organism evidence="2 3">
    <name type="scientific">Periophthalmus magnuspinnatus</name>
    <dbReference type="NCBI Taxonomy" id="409849"/>
    <lineage>
        <taxon>Eukaryota</taxon>
        <taxon>Metazoa</taxon>
        <taxon>Chordata</taxon>
        <taxon>Craniata</taxon>
        <taxon>Vertebrata</taxon>
        <taxon>Euteleostomi</taxon>
        <taxon>Actinopterygii</taxon>
        <taxon>Neopterygii</taxon>
        <taxon>Teleostei</taxon>
        <taxon>Neoteleostei</taxon>
        <taxon>Acanthomorphata</taxon>
        <taxon>Gobiaria</taxon>
        <taxon>Gobiiformes</taxon>
        <taxon>Gobioidei</taxon>
        <taxon>Gobiidae</taxon>
        <taxon>Oxudercinae</taxon>
        <taxon>Periophthalmus</taxon>
    </lineage>
</organism>
<reference evidence="2" key="1">
    <citation type="submission" date="2025-08" db="UniProtKB">
        <authorList>
            <consortium name="Ensembl"/>
        </authorList>
    </citation>
    <scope>IDENTIFICATION</scope>
</reference>
<dbReference type="InterPro" id="IPR033593">
    <property type="entry name" value="N-RASSF"/>
</dbReference>
<dbReference type="Proteomes" id="UP000261520">
    <property type="component" value="Unplaced"/>
</dbReference>
<feature type="region of interest" description="Disordered" evidence="1">
    <location>
        <begin position="95"/>
        <end position="137"/>
    </location>
</feature>
<dbReference type="InterPro" id="IPR029071">
    <property type="entry name" value="Ubiquitin-like_domsf"/>
</dbReference>
<accession>A0A3B3Z8D5</accession>
<sequence length="182" mass="20807">MEVKVIVNGLPRVICGLTKDTTCQDVVIALAQALQPGRYTLREKFKDFERCMTPSEHVLETLERYGELARDVQLTLIHNGPAGCDPTCHSKMGKYQPFPPLRRKDPGTRLRRGSSSLSLHRQSLPPLDEKKVEDVKRPKRKSLTIMEEAWEWLENLGKGKVYRTSSKKDICKKSDKMNRTSL</sequence>
<proteinExistence type="predicted"/>
<evidence type="ECO:0000256" key="1">
    <source>
        <dbReference type="SAM" id="MobiDB-lite"/>
    </source>
</evidence>
<name>A0A3B3Z8D5_9GOBI</name>
<dbReference type="Ensembl" id="ENSPMGT00000000902.1">
    <property type="protein sequence ID" value="ENSPMGP00000000855.1"/>
    <property type="gene ID" value="ENSPMGG00000000792.1"/>
</dbReference>
<dbReference type="STRING" id="409849.ENSPMGP00000000855"/>
<dbReference type="Gene3D" id="3.10.20.90">
    <property type="entry name" value="Phosphatidylinositol 3-kinase Catalytic Subunit, Chain A, domain 1"/>
    <property type="match status" value="1"/>
</dbReference>
<feature type="compositionally biased region" description="Low complexity" evidence="1">
    <location>
        <begin position="113"/>
        <end position="124"/>
    </location>
</feature>
<dbReference type="PANTHER" id="PTHR15286:SF16">
    <property type="entry name" value="RAS ASSOCIATION DOMAIN-CONTAINING PROTEIN 8"/>
    <property type="match status" value="1"/>
</dbReference>
<evidence type="ECO:0000313" key="2">
    <source>
        <dbReference type="Ensembl" id="ENSPMGP00000000855.1"/>
    </source>
</evidence>
<dbReference type="SUPFAM" id="SSF54236">
    <property type="entry name" value="Ubiquitin-like"/>
    <property type="match status" value="1"/>
</dbReference>
<protein>
    <submittedName>
        <fullName evidence="2">Uncharacterized protein</fullName>
    </submittedName>
</protein>
<evidence type="ECO:0000313" key="3">
    <source>
        <dbReference type="Proteomes" id="UP000261520"/>
    </source>
</evidence>
<reference evidence="2" key="2">
    <citation type="submission" date="2025-09" db="UniProtKB">
        <authorList>
            <consortium name="Ensembl"/>
        </authorList>
    </citation>
    <scope>IDENTIFICATION</scope>
</reference>
<dbReference type="AlphaFoldDB" id="A0A3B3Z8D5"/>
<feature type="compositionally biased region" description="Basic and acidic residues" evidence="1">
    <location>
        <begin position="127"/>
        <end position="136"/>
    </location>
</feature>
<keyword evidence="3" id="KW-1185">Reference proteome</keyword>